<feature type="region of interest" description="Disordered" evidence="1">
    <location>
        <begin position="1"/>
        <end position="34"/>
    </location>
</feature>
<evidence type="ECO:0000313" key="3">
    <source>
        <dbReference type="EMBL" id="CAF4393769.1"/>
    </source>
</evidence>
<dbReference type="EMBL" id="CAJOBI010255399">
    <property type="protein sequence ID" value="CAF5112213.1"/>
    <property type="molecule type" value="Genomic_DNA"/>
</dbReference>
<dbReference type="EMBL" id="CAJOBJ010055439">
    <property type="protein sequence ID" value="CAF4393769.1"/>
    <property type="molecule type" value="Genomic_DNA"/>
</dbReference>
<dbReference type="EMBL" id="CAJOBI010054355">
    <property type="protein sequence ID" value="CAF4387191.1"/>
    <property type="molecule type" value="Genomic_DNA"/>
</dbReference>
<gene>
    <name evidence="3" type="ORF">GIL414_LOCUS29852</name>
    <name evidence="5" type="ORF">GIL414_LOCUS66564</name>
    <name evidence="2" type="ORF">SMN809_LOCUS29840</name>
    <name evidence="4" type="ORF">SMN809_LOCUS62150</name>
</gene>
<dbReference type="AlphaFoldDB" id="A0A8S2VI88"/>
<evidence type="ECO:0000313" key="2">
    <source>
        <dbReference type="EMBL" id="CAF4387191.1"/>
    </source>
</evidence>
<evidence type="ECO:0000313" key="6">
    <source>
        <dbReference type="Proteomes" id="UP000676336"/>
    </source>
</evidence>
<dbReference type="Proteomes" id="UP000681720">
    <property type="component" value="Unassembled WGS sequence"/>
</dbReference>
<evidence type="ECO:0000313" key="4">
    <source>
        <dbReference type="EMBL" id="CAF5112213.1"/>
    </source>
</evidence>
<protein>
    <submittedName>
        <fullName evidence="2">Uncharacterized protein</fullName>
    </submittedName>
</protein>
<comment type="caution">
    <text evidence="2">The sequence shown here is derived from an EMBL/GenBank/DDBJ whole genome shotgun (WGS) entry which is preliminary data.</text>
</comment>
<name>A0A8S2VI88_9BILA</name>
<sequence>EVTEIDESASVQKKSRLDTDDDTTTIPDDGKMWSQPLAEARETTREDEFEEYLQTLFF</sequence>
<evidence type="ECO:0000313" key="5">
    <source>
        <dbReference type="EMBL" id="CAF5168662.1"/>
    </source>
</evidence>
<dbReference type="EMBL" id="CAJOBJ010315019">
    <property type="protein sequence ID" value="CAF5168662.1"/>
    <property type="molecule type" value="Genomic_DNA"/>
</dbReference>
<reference evidence="2" key="1">
    <citation type="submission" date="2021-02" db="EMBL/GenBank/DDBJ databases">
        <authorList>
            <person name="Nowell W R."/>
        </authorList>
    </citation>
    <scope>NUCLEOTIDE SEQUENCE</scope>
</reference>
<feature type="non-terminal residue" evidence="2">
    <location>
        <position position="58"/>
    </location>
</feature>
<proteinExistence type="predicted"/>
<organism evidence="2 6">
    <name type="scientific">Rotaria magnacalcarata</name>
    <dbReference type="NCBI Taxonomy" id="392030"/>
    <lineage>
        <taxon>Eukaryota</taxon>
        <taxon>Metazoa</taxon>
        <taxon>Spiralia</taxon>
        <taxon>Gnathifera</taxon>
        <taxon>Rotifera</taxon>
        <taxon>Eurotatoria</taxon>
        <taxon>Bdelloidea</taxon>
        <taxon>Philodinida</taxon>
        <taxon>Philodinidae</taxon>
        <taxon>Rotaria</taxon>
    </lineage>
</organism>
<evidence type="ECO:0000256" key="1">
    <source>
        <dbReference type="SAM" id="MobiDB-lite"/>
    </source>
</evidence>
<dbReference type="Proteomes" id="UP000676336">
    <property type="component" value="Unassembled WGS sequence"/>
</dbReference>
<accession>A0A8S2VI88</accession>